<evidence type="ECO:0000256" key="1">
    <source>
        <dbReference type="ARBA" id="ARBA00006540"/>
    </source>
</evidence>
<dbReference type="Pfam" id="PF00297">
    <property type="entry name" value="Ribosomal_L3"/>
    <property type="match status" value="1"/>
</dbReference>
<dbReference type="AlphaFoldDB" id="A0A0G2Z8I9"/>
<organism evidence="10 11">
    <name type="scientific">Kosmotoga pacifica</name>
    <dbReference type="NCBI Taxonomy" id="1330330"/>
    <lineage>
        <taxon>Bacteria</taxon>
        <taxon>Thermotogati</taxon>
        <taxon>Thermotogota</taxon>
        <taxon>Thermotogae</taxon>
        <taxon>Kosmotogales</taxon>
        <taxon>Kosmotogaceae</taxon>
        <taxon>Kosmotoga</taxon>
    </lineage>
</organism>
<dbReference type="GO" id="GO:0019843">
    <property type="term" value="F:rRNA binding"/>
    <property type="evidence" value="ECO:0007669"/>
    <property type="project" value="UniProtKB-UniRule"/>
</dbReference>
<keyword evidence="4 7" id="KW-0689">Ribosomal protein</keyword>
<accession>A0A0G2Z8I9</accession>
<evidence type="ECO:0000256" key="3">
    <source>
        <dbReference type="ARBA" id="ARBA00022884"/>
    </source>
</evidence>
<dbReference type="STRING" id="1330330.IX53_08740"/>
<dbReference type="GO" id="GO:0022625">
    <property type="term" value="C:cytosolic large ribosomal subunit"/>
    <property type="evidence" value="ECO:0007669"/>
    <property type="project" value="TreeGrafter"/>
</dbReference>
<dbReference type="RefSeq" id="WP_047755022.1">
    <property type="nucleotide sequence ID" value="NZ_CAJUHA010000005.1"/>
</dbReference>
<dbReference type="Proteomes" id="UP000035159">
    <property type="component" value="Chromosome"/>
</dbReference>
<evidence type="ECO:0000256" key="6">
    <source>
        <dbReference type="ARBA" id="ARBA00035243"/>
    </source>
</evidence>
<dbReference type="GO" id="GO:0006412">
    <property type="term" value="P:translation"/>
    <property type="evidence" value="ECO:0007669"/>
    <property type="project" value="UniProtKB-UniRule"/>
</dbReference>
<dbReference type="InterPro" id="IPR000597">
    <property type="entry name" value="Ribosomal_uL3"/>
</dbReference>
<dbReference type="Gene3D" id="3.30.160.810">
    <property type="match status" value="1"/>
</dbReference>
<keyword evidence="5 7" id="KW-0687">Ribonucleoprotein</keyword>
<dbReference type="KEGG" id="kpf:IX53_08740"/>
<proteinExistence type="inferred from homology"/>
<evidence type="ECO:0000256" key="4">
    <source>
        <dbReference type="ARBA" id="ARBA00022980"/>
    </source>
</evidence>
<dbReference type="PANTHER" id="PTHR11229:SF16">
    <property type="entry name" value="LARGE RIBOSOMAL SUBUNIT PROTEIN UL3C"/>
    <property type="match status" value="1"/>
</dbReference>
<dbReference type="EMBL" id="CP011232">
    <property type="protein sequence ID" value="AKI97887.1"/>
    <property type="molecule type" value="Genomic_DNA"/>
</dbReference>
<dbReference type="HAMAP" id="MF_01325_B">
    <property type="entry name" value="Ribosomal_uL3_B"/>
    <property type="match status" value="1"/>
</dbReference>
<dbReference type="PROSITE" id="PS00474">
    <property type="entry name" value="RIBOSOMAL_L3"/>
    <property type="match status" value="1"/>
</dbReference>
<dbReference type="InterPro" id="IPR019927">
    <property type="entry name" value="Ribosomal_uL3_bac/org-type"/>
</dbReference>
<evidence type="ECO:0000313" key="10">
    <source>
        <dbReference type="EMBL" id="AKI97887.1"/>
    </source>
</evidence>
<comment type="function">
    <text evidence="7 9">One of the primary rRNA binding proteins, it binds directly near the 3'-end of the 23S rRNA, where it nucleates assembly of the 50S subunit.</text>
</comment>
<gene>
    <name evidence="7" type="primary">rplC</name>
    <name evidence="10" type="ORF">IX53_08740</name>
</gene>
<evidence type="ECO:0000256" key="2">
    <source>
        <dbReference type="ARBA" id="ARBA00022730"/>
    </source>
</evidence>
<name>A0A0G2Z8I9_9BACT</name>
<protein>
    <recommendedName>
        <fullName evidence="6 7">Large ribosomal subunit protein uL3</fullName>
    </recommendedName>
</protein>
<keyword evidence="2 7" id="KW-0699">rRNA-binding</keyword>
<dbReference type="GO" id="GO:0003735">
    <property type="term" value="F:structural constituent of ribosome"/>
    <property type="evidence" value="ECO:0007669"/>
    <property type="project" value="UniProtKB-UniRule"/>
</dbReference>
<evidence type="ECO:0000256" key="8">
    <source>
        <dbReference type="RuleBase" id="RU003905"/>
    </source>
</evidence>
<comment type="similarity">
    <text evidence="1 7 8">Belongs to the universal ribosomal protein uL3 family.</text>
</comment>
<sequence>MKGIIGRKLGMTTIYKDGKALGVTVIKAGPCTVIQKKTAAAGEYDAIQLGFEELPQKRAEKLLTKPLLKKFEAANVKPHRVLREVRVGNPDEYNVGDVIDAGIFTEGELVDVTGWTKGRGFTGAMKRWNFRGGEASHGSKFHRELGSVGNHTEPAKIWKGKKMPGRYGNERVTVQNLEVVKVDAENGIIAVHGAVPGARGGLVIIKSAKKPRR</sequence>
<evidence type="ECO:0000256" key="5">
    <source>
        <dbReference type="ARBA" id="ARBA00023274"/>
    </source>
</evidence>
<evidence type="ECO:0000313" key="11">
    <source>
        <dbReference type="Proteomes" id="UP000035159"/>
    </source>
</evidence>
<dbReference type="PATRIC" id="fig|1330330.3.peg.1778"/>
<dbReference type="NCBIfam" id="TIGR03625">
    <property type="entry name" value="L3_bact"/>
    <property type="match status" value="1"/>
</dbReference>
<reference evidence="10 11" key="1">
    <citation type="submission" date="2015-04" db="EMBL/GenBank/DDBJ databases">
        <title>Complete Genome Sequence of Kosmotoga pacifica SLHLJ1.</title>
        <authorList>
            <person name="Jiang L.J."/>
            <person name="Shao Z.Z."/>
            <person name="Jebbar M."/>
        </authorList>
    </citation>
    <scope>NUCLEOTIDE SEQUENCE [LARGE SCALE GENOMIC DNA]</scope>
    <source>
        <strain evidence="10 11">SLHLJ1</strain>
    </source>
</reference>
<dbReference type="FunFam" id="2.40.30.10:FF:000004">
    <property type="entry name" value="50S ribosomal protein L3"/>
    <property type="match status" value="1"/>
</dbReference>
<dbReference type="Gene3D" id="2.40.30.10">
    <property type="entry name" value="Translation factors"/>
    <property type="match status" value="1"/>
</dbReference>
<dbReference type="SUPFAM" id="SSF50447">
    <property type="entry name" value="Translation proteins"/>
    <property type="match status" value="1"/>
</dbReference>
<evidence type="ECO:0000256" key="9">
    <source>
        <dbReference type="RuleBase" id="RU003906"/>
    </source>
</evidence>
<dbReference type="PANTHER" id="PTHR11229">
    <property type="entry name" value="50S RIBOSOMAL PROTEIN L3"/>
    <property type="match status" value="1"/>
</dbReference>
<dbReference type="InterPro" id="IPR019926">
    <property type="entry name" value="Ribosomal_uL3_CS"/>
</dbReference>
<dbReference type="OrthoDB" id="9806135at2"/>
<comment type="subunit">
    <text evidence="7 9">Part of the 50S ribosomal subunit. Forms a cluster with proteins L14 and L19.</text>
</comment>
<dbReference type="InterPro" id="IPR009000">
    <property type="entry name" value="Transl_B-barrel_sf"/>
</dbReference>
<keyword evidence="11" id="KW-1185">Reference proteome</keyword>
<keyword evidence="3 7" id="KW-0694">RNA-binding</keyword>
<evidence type="ECO:0000256" key="7">
    <source>
        <dbReference type="HAMAP-Rule" id="MF_01325"/>
    </source>
</evidence>